<keyword evidence="1" id="KW-0645">Protease</keyword>
<dbReference type="InterPro" id="IPR036034">
    <property type="entry name" value="PDZ_sf"/>
</dbReference>
<keyword evidence="3" id="KW-1133">Transmembrane helix</keyword>
<dbReference type="PANTHER" id="PTHR43343:SF3">
    <property type="entry name" value="PROTEASE DO-LIKE 8, CHLOROPLASTIC"/>
    <property type="match status" value="1"/>
</dbReference>
<dbReference type="PROSITE" id="PS50106">
    <property type="entry name" value="PDZ"/>
    <property type="match status" value="1"/>
</dbReference>
<dbReference type="Gene3D" id="2.30.42.10">
    <property type="match status" value="2"/>
</dbReference>
<dbReference type="EMBL" id="DRXH01000092">
    <property type="protein sequence ID" value="HHM44211.1"/>
    <property type="molecule type" value="Genomic_DNA"/>
</dbReference>
<dbReference type="InterPro" id="IPR051201">
    <property type="entry name" value="Chloro_Bact_Ser_Proteases"/>
</dbReference>
<evidence type="ECO:0000313" key="5">
    <source>
        <dbReference type="EMBL" id="HHM44211.1"/>
    </source>
</evidence>
<dbReference type="InterPro" id="IPR001478">
    <property type="entry name" value="PDZ"/>
</dbReference>
<evidence type="ECO:0000256" key="1">
    <source>
        <dbReference type="ARBA" id="ARBA00022670"/>
    </source>
</evidence>
<keyword evidence="3" id="KW-0812">Transmembrane</keyword>
<protein>
    <submittedName>
        <fullName evidence="5">PDZ domain-containing protein</fullName>
    </submittedName>
</protein>
<dbReference type="GO" id="GO:0006508">
    <property type="term" value="P:proteolysis"/>
    <property type="evidence" value="ECO:0007669"/>
    <property type="project" value="UniProtKB-KW"/>
</dbReference>
<evidence type="ECO:0000259" key="4">
    <source>
        <dbReference type="PROSITE" id="PS50106"/>
    </source>
</evidence>
<dbReference type="Pfam" id="PF13180">
    <property type="entry name" value="PDZ_2"/>
    <property type="match status" value="1"/>
</dbReference>
<dbReference type="PRINTS" id="PR00834">
    <property type="entry name" value="PROTEASES2C"/>
</dbReference>
<evidence type="ECO:0000256" key="2">
    <source>
        <dbReference type="ARBA" id="ARBA00022801"/>
    </source>
</evidence>
<dbReference type="Pfam" id="PF13365">
    <property type="entry name" value="Trypsin_2"/>
    <property type="match status" value="1"/>
</dbReference>
<name>A0A7J3VSN5_CALS0</name>
<dbReference type="GO" id="GO:0004252">
    <property type="term" value="F:serine-type endopeptidase activity"/>
    <property type="evidence" value="ECO:0007669"/>
    <property type="project" value="InterPro"/>
</dbReference>
<sequence>MPRGVSNFNANPIRKPSEPYLDVLRPKDVSYINYIIVFSERTCMSSKSTTILVIAVAALTFLNIYQTLVIHSETRSLGLQVSTLAAQIQRTQQTVSVDTVTVYSLVKEEPDFSSLYEMVKDSVVMVRVFSSSGSGVGSGFVYDTLGHVVTNQHVVRGGTSFRVVFSDGSMYRARVVGTDVDSDIAVLRIENPPEGLKPLRLGNSSELRIGELVVAIGNPFGLEGTITSGIVSQKGRLLPTGRGYSIPGVIQTDAAINPGNSGGPLLNMRGEVVGVNTAIEPSGVGIGYAVPSSIVSRVVPALIQNGSYQRSWMGISAVSLDIDIAAAMGASVSKGVLVVDVVSNSPAQRAGLRGGDRNVVVNGTPVRVGGDIITAVDGRQVASMDELLLYMEERTSPGQTVSLTVLRGSQVIELSVVLAARP</sequence>
<dbReference type="AlphaFoldDB" id="A0A7J3VSN5"/>
<keyword evidence="2" id="KW-0378">Hydrolase</keyword>
<feature type="transmembrane region" description="Helical" evidence="3">
    <location>
        <begin position="49"/>
        <end position="68"/>
    </location>
</feature>
<dbReference type="InterPro" id="IPR009003">
    <property type="entry name" value="Peptidase_S1_PA"/>
</dbReference>
<dbReference type="SUPFAM" id="SSF50156">
    <property type="entry name" value="PDZ domain-like"/>
    <property type="match status" value="1"/>
</dbReference>
<proteinExistence type="predicted"/>
<dbReference type="PANTHER" id="PTHR43343">
    <property type="entry name" value="PEPTIDASE S12"/>
    <property type="match status" value="1"/>
</dbReference>
<dbReference type="Gene3D" id="2.40.10.120">
    <property type="match status" value="1"/>
</dbReference>
<dbReference type="SMART" id="SM00228">
    <property type="entry name" value="PDZ"/>
    <property type="match status" value="1"/>
</dbReference>
<dbReference type="SUPFAM" id="SSF50494">
    <property type="entry name" value="Trypsin-like serine proteases"/>
    <property type="match status" value="1"/>
</dbReference>
<dbReference type="InterPro" id="IPR001940">
    <property type="entry name" value="Peptidase_S1C"/>
</dbReference>
<feature type="domain" description="PDZ" evidence="4">
    <location>
        <begin position="317"/>
        <end position="367"/>
    </location>
</feature>
<reference evidence="5" key="1">
    <citation type="journal article" date="2020" name="mSystems">
        <title>Genome- and Community-Level Interaction Insights into Carbon Utilization and Element Cycling Functions of Hydrothermarchaeota in Hydrothermal Sediment.</title>
        <authorList>
            <person name="Zhou Z."/>
            <person name="Liu Y."/>
            <person name="Xu W."/>
            <person name="Pan J."/>
            <person name="Luo Z.H."/>
            <person name="Li M."/>
        </authorList>
    </citation>
    <scope>NUCLEOTIDE SEQUENCE [LARGE SCALE GENOMIC DNA]</scope>
    <source>
        <strain evidence="5">SpSt-1074</strain>
    </source>
</reference>
<gene>
    <name evidence="5" type="ORF">ENM31_02795</name>
</gene>
<evidence type="ECO:0000256" key="3">
    <source>
        <dbReference type="SAM" id="Phobius"/>
    </source>
</evidence>
<keyword evidence="3" id="KW-0472">Membrane</keyword>
<accession>A0A7J3VSN5</accession>
<organism evidence="5">
    <name type="scientific">Caldiarchaeum subterraneum</name>
    <dbReference type="NCBI Taxonomy" id="311458"/>
    <lineage>
        <taxon>Archaea</taxon>
        <taxon>Nitrososphaerota</taxon>
        <taxon>Candidatus Caldarchaeales</taxon>
        <taxon>Candidatus Caldarchaeaceae</taxon>
        <taxon>Candidatus Caldarchaeum</taxon>
    </lineage>
</organism>
<comment type="caution">
    <text evidence="5">The sequence shown here is derived from an EMBL/GenBank/DDBJ whole genome shotgun (WGS) entry which is preliminary data.</text>
</comment>